<feature type="domain" description="Aminoglycoside phosphotransferase" evidence="1">
    <location>
        <begin position="251"/>
        <end position="326"/>
    </location>
</feature>
<organism evidence="2 3">
    <name type="scientific">Chaetomium strumarium</name>
    <dbReference type="NCBI Taxonomy" id="1170767"/>
    <lineage>
        <taxon>Eukaryota</taxon>
        <taxon>Fungi</taxon>
        <taxon>Dikarya</taxon>
        <taxon>Ascomycota</taxon>
        <taxon>Pezizomycotina</taxon>
        <taxon>Sordariomycetes</taxon>
        <taxon>Sordariomycetidae</taxon>
        <taxon>Sordariales</taxon>
        <taxon>Chaetomiaceae</taxon>
        <taxon>Chaetomium</taxon>
    </lineage>
</organism>
<protein>
    <recommendedName>
        <fullName evidence="1">Aminoglycoside phosphotransferase domain-containing protein</fullName>
    </recommendedName>
</protein>
<dbReference type="EMBL" id="JAUDZG010000004">
    <property type="protein sequence ID" value="KAK3306215.1"/>
    <property type="molecule type" value="Genomic_DNA"/>
</dbReference>
<keyword evidence="3" id="KW-1185">Reference proteome</keyword>
<dbReference type="AlphaFoldDB" id="A0AAJ0M233"/>
<dbReference type="InterPro" id="IPR011009">
    <property type="entry name" value="Kinase-like_dom_sf"/>
</dbReference>
<gene>
    <name evidence="2" type="ORF">B0T15DRAFT_494324</name>
</gene>
<dbReference type="InterPro" id="IPR051678">
    <property type="entry name" value="AGP_Transferase"/>
</dbReference>
<sequence length="426" mass="47586">MADNHNGLYDKVLDLILQGLIGSAKGKGVVANLVTQDDDSAVYVVALVALPVPEDQAMDRHLIHLDKKTSNVLSLKPVSIEPDEMKQLLRDNKLGTLKTYQRLSNGAYGTTYKVTVEEPDRPQLIVQLRFRGNVASMNALQYYIRARASRELPVPRTFPATAFDRRSDGLQLQVTGPPNARAFAALWELPVARINSAVFGEAVISLLPSDSSDDGLLSITVGPEKQDGVEGPFDSVSSFLRAWILHRFEKLEAQHGIDEYKALLLPSIRNFVQCKLDSQLPKGLDKTPVVLMHTDLGLHNVLVSESSPYEFTAVIDWEFVSCLPFLCAVPRLIEPMFREGLGHDEKGALLEEAIQPLREAFLNEIKEVMASVEGQTFLEWYEFGLYMKPNAYMKFGASPEERMASWENISVVERFLNRWGQEGPSL</sequence>
<accession>A0AAJ0M233</accession>
<evidence type="ECO:0000259" key="1">
    <source>
        <dbReference type="Pfam" id="PF01636"/>
    </source>
</evidence>
<dbReference type="InterPro" id="IPR002575">
    <property type="entry name" value="Aminoglycoside_PTrfase"/>
</dbReference>
<evidence type="ECO:0000313" key="2">
    <source>
        <dbReference type="EMBL" id="KAK3306215.1"/>
    </source>
</evidence>
<dbReference type="Pfam" id="PF01636">
    <property type="entry name" value="APH"/>
    <property type="match status" value="1"/>
</dbReference>
<evidence type="ECO:0000313" key="3">
    <source>
        <dbReference type="Proteomes" id="UP001273166"/>
    </source>
</evidence>
<reference evidence="2" key="1">
    <citation type="journal article" date="2023" name="Mol. Phylogenet. Evol.">
        <title>Genome-scale phylogeny and comparative genomics of the fungal order Sordariales.</title>
        <authorList>
            <person name="Hensen N."/>
            <person name="Bonometti L."/>
            <person name="Westerberg I."/>
            <person name="Brannstrom I.O."/>
            <person name="Guillou S."/>
            <person name="Cros-Aarteil S."/>
            <person name="Calhoun S."/>
            <person name="Haridas S."/>
            <person name="Kuo A."/>
            <person name="Mondo S."/>
            <person name="Pangilinan J."/>
            <person name="Riley R."/>
            <person name="LaButti K."/>
            <person name="Andreopoulos B."/>
            <person name="Lipzen A."/>
            <person name="Chen C."/>
            <person name="Yan M."/>
            <person name="Daum C."/>
            <person name="Ng V."/>
            <person name="Clum A."/>
            <person name="Steindorff A."/>
            <person name="Ohm R.A."/>
            <person name="Martin F."/>
            <person name="Silar P."/>
            <person name="Natvig D.O."/>
            <person name="Lalanne C."/>
            <person name="Gautier V."/>
            <person name="Ament-Velasquez S.L."/>
            <person name="Kruys A."/>
            <person name="Hutchinson M.I."/>
            <person name="Powell A.J."/>
            <person name="Barry K."/>
            <person name="Miller A.N."/>
            <person name="Grigoriev I.V."/>
            <person name="Debuchy R."/>
            <person name="Gladieux P."/>
            <person name="Hiltunen Thoren M."/>
            <person name="Johannesson H."/>
        </authorList>
    </citation>
    <scope>NUCLEOTIDE SEQUENCE</scope>
    <source>
        <strain evidence="2">CBS 333.67</strain>
    </source>
</reference>
<proteinExistence type="predicted"/>
<name>A0AAJ0M233_9PEZI</name>
<dbReference type="PANTHER" id="PTHR21310">
    <property type="entry name" value="AMINOGLYCOSIDE PHOSPHOTRANSFERASE-RELATED-RELATED"/>
    <property type="match status" value="1"/>
</dbReference>
<dbReference type="Proteomes" id="UP001273166">
    <property type="component" value="Unassembled WGS sequence"/>
</dbReference>
<reference evidence="2" key="2">
    <citation type="submission" date="2023-06" db="EMBL/GenBank/DDBJ databases">
        <authorList>
            <consortium name="Lawrence Berkeley National Laboratory"/>
            <person name="Mondo S.J."/>
            <person name="Hensen N."/>
            <person name="Bonometti L."/>
            <person name="Westerberg I."/>
            <person name="Brannstrom I.O."/>
            <person name="Guillou S."/>
            <person name="Cros-Aarteil S."/>
            <person name="Calhoun S."/>
            <person name="Haridas S."/>
            <person name="Kuo A."/>
            <person name="Pangilinan J."/>
            <person name="Riley R."/>
            <person name="Labutti K."/>
            <person name="Andreopoulos B."/>
            <person name="Lipzen A."/>
            <person name="Chen C."/>
            <person name="Yanf M."/>
            <person name="Daum C."/>
            <person name="Ng V."/>
            <person name="Clum A."/>
            <person name="Steindorff A."/>
            <person name="Ohm R."/>
            <person name="Martin F."/>
            <person name="Silar P."/>
            <person name="Natvig D."/>
            <person name="Lalanne C."/>
            <person name="Gautier V."/>
            <person name="Ament-Velasquez S.L."/>
            <person name="Kruys A."/>
            <person name="Hutchinson M.I."/>
            <person name="Powell A.J."/>
            <person name="Barry K."/>
            <person name="Miller A.N."/>
            <person name="Grigoriev I.V."/>
            <person name="Debuchy R."/>
            <person name="Gladieux P."/>
            <person name="Thoren M.H."/>
            <person name="Johannesson H."/>
        </authorList>
    </citation>
    <scope>NUCLEOTIDE SEQUENCE</scope>
    <source>
        <strain evidence="2">CBS 333.67</strain>
    </source>
</reference>
<dbReference type="SUPFAM" id="SSF56112">
    <property type="entry name" value="Protein kinase-like (PK-like)"/>
    <property type="match status" value="1"/>
</dbReference>
<dbReference type="GeneID" id="87885838"/>
<dbReference type="RefSeq" id="XP_062721995.1">
    <property type="nucleotide sequence ID" value="XM_062867009.1"/>
</dbReference>
<dbReference type="Gene3D" id="3.90.1200.10">
    <property type="match status" value="1"/>
</dbReference>
<comment type="caution">
    <text evidence="2">The sequence shown here is derived from an EMBL/GenBank/DDBJ whole genome shotgun (WGS) entry which is preliminary data.</text>
</comment>